<dbReference type="RefSeq" id="WP_092001604.1">
    <property type="nucleotide sequence ID" value="NZ_FMYQ01000023.1"/>
</dbReference>
<dbReference type="EMBL" id="FMYQ01000023">
    <property type="protein sequence ID" value="SDD68156.1"/>
    <property type="molecule type" value="Genomic_DNA"/>
</dbReference>
<proteinExistence type="predicted"/>
<keyword evidence="3" id="KW-1185">Reference proteome</keyword>
<evidence type="ECO:0000313" key="3">
    <source>
        <dbReference type="Proteomes" id="UP000198908"/>
    </source>
</evidence>
<dbReference type="AlphaFoldDB" id="A0A1G6WST1"/>
<protein>
    <submittedName>
        <fullName evidence="2">Uncharacterized protein</fullName>
    </submittedName>
</protein>
<reference evidence="3" key="1">
    <citation type="submission" date="2016-09" db="EMBL/GenBank/DDBJ databases">
        <authorList>
            <person name="Varghese N."/>
            <person name="Submissions S."/>
        </authorList>
    </citation>
    <scope>NUCLEOTIDE SEQUENCE [LARGE SCALE GENOMIC DNA]</scope>
    <source>
        <strain evidence="3">TNe-862</strain>
    </source>
</reference>
<evidence type="ECO:0000313" key="2">
    <source>
        <dbReference type="EMBL" id="SDD68156.1"/>
    </source>
</evidence>
<feature type="transmembrane region" description="Helical" evidence="1">
    <location>
        <begin position="22"/>
        <end position="42"/>
    </location>
</feature>
<evidence type="ECO:0000256" key="1">
    <source>
        <dbReference type="SAM" id="Phobius"/>
    </source>
</evidence>
<sequence length="165" mass="18037">MAAAVGHGLRISGGIWKSWQELFAMLACHAWVAGFAFLAWGFRRRARKHAFGVWIVWALSFLLLVWAWTSHSLDCRTDSRIMTATADAALVALIVATLAHARPGADISDQAFIAVLSIGTPTGMIGTGILTLLIVSADLAHGNGIRWTERPLKSKSCQRIRSRDR</sequence>
<organism evidence="2 3">
    <name type="scientific">Paraburkholderia lycopersici</name>
    <dbReference type="NCBI Taxonomy" id="416944"/>
    <lineage>
        <taxon>Bacteria</taxon>
        <taxon>Pseudomonadati</taxon>
        <taxon>Pseudomonadota</taxon>
        <taxon>Betaproteobacteria</taxon>
        <taxon>Burkholderiales</taxon>
        <taxon>Burkholderiaceae</taxon>
        <taxon>Paraburkholderia</taxon>
    </lineage>
</organism>
<accession>A0A1G6WST1</accession>
<dbReference type="OrthoDB" id="9813903at2"/>
<name>A0A1G6WST1_9BURK</name>
<keyword evidence="1" id="KW-1133">Transmembrane helix</keyword>
<dbReference type="STRING" id="416944.SAMN05421548_12397"/>
<feature type="transmembrane region" description="Helical" evidence="1">
    <location>
        <begin position="111"/>
        <end position="135"/>
    </location>
</feature>
<keyword evidence="1" id="KW-0812">Transmembrane</keyword>
<gene>
    <name evidence="2" type="ORF">SAMN05421548_12397</name>
</gene>
<feature type="transmembrane region" description="Helical" evidence="1">
    <location>
        <begin position="49"/>
        <end position="69"/>
    </location>
</feature>
<keyword evidence="1" id="KW-0472">Membrane</keyword>
<dbReference type="Proteomes" id="UP000198908">
    <property type="component" value="Unassembled WGS sequence"/>
</dbReference>
<feature type="transmembrane region" description="Helical" evidence="1">
    <location>
        <begin position="81"/>
        <end position="99"/>
    </location>
</feature>